<organism evidence="2 3">
    <name type="scientific">Triangularia setosa</name>
    <dbReference type="NCBI Taxonomy" id="2587417"/>
    <lineage>
        <taxon>Eukaryota</taxon>
        <taxon>Fungi</taxon>
        <taxon>Dikarya</taxon>
        <taxon>Ascomycota</taxon>
        <taxon>Pezizomycotina</taxon>
        <taxon>Sordariomycetes</taxon>
        <taxon>Sordariomycetidae</taxon>
        <taxon>Sordariales</taxon>
        <taxon>Podosporaceae</taxon>
        <taxon>Triangularia</taxon>
    </lineage>
</organism>
<keyword evidence="1" id="KW-0472">Membrane</keyword>
<keyword evidence="3" id="KW-1185">Reference proteome</keyword>
<evidence type="ECO:0000256" key="1">
    <source>
        <dbReference type="SAM" id="Phobius"/>
    </source>
</evidence>
<comment type="caution">
    <text evidence="2">The sequence shown here is derived from an EMBL/GenBank/DDBJ whole genome shotgun (WGS) entry which is preliminary data.</text>
</comment>
<keyword evidence="1" id="KW-1133">Transmembrane helix</keyword>
<reference evidence="2" key="2">
    <citation type="submission" date="2023-05" db="EMBL/GenBank/DDBJ databases">
        <authorList>
            <consortium name="Lawrence Berkeley National Laboratory"/>
            <person name="Steindorff A."/>
            <person name="Hensen N."/>
            <person name="Bonometti L."/>
            <person name="Westerberg I."/>
            <person name="Brannstrom I.O."/>
            <person name="Guillou S."/>
            <person name="Cros-Aarteil S."/>
            <person name="Calhoun S."/>
            <person name="Haridas S."/>
            <person name="Kuo A."/>
            <person name="Mondo S."/>
            <person name="Pangilinan J."/>
            <person name="Riley R."/>
            <person name="Labutti K."/>
            <person name="Andreopoulos B."/>
            <person name="Lipzen A."/>
            <person name="Chen C."/>
            <person name="Yanf M."/>
            <person name="Daum C."/>
            <person name="Ng V."/>
            <person name="Clum A."/>
            <person name="Ohm R."/>
            <person name="Martin F."/>
            <person name="Silar P."/>
            <person name="Natvig D."/>
            <person name="Lalanne C."/>
            <person name="Gautier V."/>
            <person name="Ament-Velasquez S.L."/>
            <person name="Kruys A."/>
            <person name="Hutchinson M.I."/>
            <person name="Powell A.J."/>
            <person name="Barry K."/>
            <person name="Miller A.N."/>
            <person name="Grigoriev I.V."/>
            <person name="Debuchy R."/>
            <person name="Gladieux P."/>
            <person name="Thoren M.H."/>
            <person name="Johannesson H."/>
        </authorList>
    </citation>
    <scope>NUCLEOTIDE SEQUENCE</scope>
    <source>
        <strain evidence="2">CBS 892.96</strain>
    </source>
</reference>
<protein>
    <submittedName>
        <fullName evidence="2">Uncharacterized protein</fullName>
    </submittedName>
</protein>
<evidence type="ECO:0000313" key="2">
    <source>
        <dbReference type="EMBL" id="KAK4175149.1"/>
    </source>
</evidence>
<reference evidence="2" key="1">
    <citation type="journal article" date="2023" name="Mol. Phylogenet. Evol.">
        <title>Genome-scale phylogeny and comparative genomics of the fungal order Sordariales.</title>
        <authorList>
            <person name="Hensen N."/>
            <person name="Bonometti L."/>
            <person name="Westerberg I."/>
            <person name="Brannstrom I.O."/>
            <person name="Guillou S."/>
            <person name="Cros-Aarteil S."/>
            <person name="Calhoun S."/>
            <person name="Haridas S."/>
            <person name="Kuo A."/>
            <person name="Mondo S."/>
            <person name="Pangilinan J."/>
            <person name="Riley R."/>
            <person name="LaButti K."/>
            <person name="Andreopoulos B."/>
            <person name="Lipzen A."/>
            <person name="Chen C."/>
            <person name="Yan M."/>
            <person name="Daum C."/>
            <person name="Ng V."/>
            <person name="Clum A."/>
            <person name="Steindorff A."/>
            <person name="Ohm R.A."/>
            <person name="Martin F."/>
            <person name="Silar P."/>
            <person name="Natvig D.O."/>
            <person name="Lalanne C."/>
            <person name="Gautier V."/>
            <person name="Ament-Velasquez S.L."/>
            <person name="Kruys A."/>
            <person name="Hutchinson M.I."/>
            <person name="Powell A.J."/>
            <person name="Barry K."/>
            <person name="Miller A.N."/>
            <person name="Grigoriev I.V."/>
            <person name="Debuchy R."/>
            <person name="Gladieux P."/>
            <person name="Hiltunen Thoren M."/>
            <person name="Johannesson H."/>
        </authorList>
    </citation>
    <scope>NUCLEOTIDE SEQUENCE</scope>
    <source>
        <strain evidence="2">CBS 892.96</strain>
    </source>
</reference>
<dbReference type="EMBL" id="MU866246">
    <property type="protein sequence ID" value="KAK4175149.1"/>
    <property type="molecule type" value="Genomic_DNA"/>
</dbReference>
<accession>A0AAN7A6I2</accession>
<feature type="transmembrane region" description="Helical" evidence="1">
    <location>
        <begin position="323"/>
        <end position="343"/>
    </location>
</feature>
<keyword evidence="1" id="KW-0812">Transmembrane</keyword>
<sequence>MMRTGMNGLKVKSSKRTCCSLLHHLQQSSSPSTAVSSGYHILLCGAPAPHSIAENKFPARLYYLPSSLPRWQRITKSFHLHDEINNAILKSIDGGRATYLVHNSLRTYTAAMSWDESHWDNTNNLAISSIHFEKLNLTVAVIFGCSRHQMERVEQLLAMSPEVKSHPLLTVGLFAELHKDRMRDIVMRAVGECDAAIMQLGLNQNSPPVAKRDFMLSKRLRDFRFRTKMAEEEVRTTKGLLQKMIAQVEEEHALRNFQDDADFAVSTRRFRQRFAELEIEFETMMARCRMTFDDMTYSEDLLMTEILSHDAERARDQAKVSTVIAFVAMLYLPITTVATNFAMPVFSFANDWRDIYFRETDADKPPVLSSYFWVYLIVSVTLTAFTVFSWWHYTKSTSREQKRKKALKQRRLSARVESGASKHEGIWFQAISEDGSKGLV</sequence>
<dbReference type="Gene3D" id="1.20.58.340">
    <property type="entry name" value="Magnesium transport protein CorA, transmembrane region"/>
    <property type="match status" value="1"/>
</dbReference>
<feature type="transmembrane region" description="Helical" evidence="1">
    <location>
        <begin position="372"/>
        <end position="393"/>
    </location>
</feature>
<proteinExistence type="predicted"/>
<gene>
    <name evidence="2" type="ORF">QBC36DRAFT_28364</name>
</gene>
<evidence type="ECO:0000313" key="3">
    <source>
        <dbReference type="Proteomes" id="UP001302321"/>
    </source>
</evidence>
<dbReference type="Proteomes" id="UP001302321">
    <property type="component" value="Unassembled WGS sequence"/>
</dbReference>
<dbReference type="AlphaFoldDB" id="A0AAN7A6I2"/>
<name>A0AAN7A6I2_9PEZI</name>